<dbReference type="Pfam" id="PF12762">
    <property type="entry name" value="DDE_Tnp_IS1595"/>
    <property type="match status" value="1"/>
</dbReference>
<dbReference type="EMBL" id="JACJVQ010000029">
    <property type="protein sequence ID" value="MBB6638188.1"/>
    <property type="molecule type" value="Genomic_DNA"/>
</dbReference>
<sequence>MSESYETFLREQGGEDACYDFFLRCRWPDGYRCPACDHRAAYTISTRRMPLFECTRCHYQASVTSGTILEGTRTPLSKWLFAMQRIIDPSAGINAVQLAELVHVTYKTAYAMLDKIRQCLSSTESDKLAGRIEAGLAIYGRDNLSSFELTDTQQPLAVGMSYDESDRPARFALMEIPREYMLSGTITPLGCDLFKDRHFASDPYSQENIIYRSRYLTKRHCKNLATIFKAGFKRLNDTYHGVHPRHLFKYLAEFTFRWNTLQQGSNKLLRIAQACACLSPSHAS</sequence>
<dbReference type="RefSeq" id="WP_185123397.1">
    <property type="nucleotide sequence ID" value="NZ_JACJVQ010000029.1"/>
</dbReference>
<dbReference type="InterPro" id="IPR024442">
    <property type="entry name" value="Transposase_Zn_ribbon"/>
</dbReference>
<evidence type="ECO:0000313" key="4">
    <source>
        <dbReference type="Proteomes" id="UP000535838"/>
    </source>
</evidence>
<dbReference type="AlphaFoldDB" id="A0A841T7E2"/>
<comment type="caution">
    <text evidence="3">The sequence shown here is derived from an EMBL/GenBank/DDBJ whole genome shotgun (WGS) entry which is preliminary data.</text>
</comment>
<dbReference type="Proteomes" id="UP000535838">
    <property type="component" value="Unassembled WGS sequence"/>
</dbReference>
<accession>A0A841T7E2</accession>
<reference evidence="3 4" key="1">
    <citation type="submission" date="2020-08" db="EMBL/GenBank/DDBJ databases">
        <title>Cohnella phylogeny.</title>
        <authorList>
            <person name="Dunlap C."/>
        </authorList>
    </citation>
    <scope>NUCLEOTIDE SEQUENCE [LARGE SCALE GENOMIC DNA]</scope>
    <source>
        <strain evidence="3 4">DSM 25241</strain>
    </source>
</reference>
<feature type="domain" description="Transposase zinc-ribbon" evidence="1">
    <location>
        <begin position="15"/>
        <end position="60"/>
    </location>
</feature>
<proteinExistence type="predicted"/>
<organism evidence="3 4">
    <name type="scientific">Cohnella thailandensis</name>
    <dbReference type="NCBI Taxonomy" id="557557"/>
    <lineage>
        <taxon>Bacteria</taxon>
        <taxon>Bacillati</taxon>
        <taxon>Bacillota</taxon>
        <taxon>Bacilli</taxon>
        <taxon>Bacillales</taxon>
        <taxon>Paenibacillaceae</taxon>
        <taxon>Cohnella</taxon>
    </lineage>
</organism>
<gene>
    <name evidence="3" type="ORF">H7B67_28995</name>
</gene>
<evidence type="ECO:0000313" key="3">
    <source>
        <dbReference type="EMBL" id="MBB6638188.1"/>
    </source>
</evidence>
<evidence type="ECO:0000259" key="2">
    <source>
        <dbReference type="Pfam" id="PF12762"/>
    </source>
</evidence>
<dbReference type="Pfam" id="PF12760">
    <property type="entry name" value="Zn_ribbon_IS1595"/>
    <property type="match status" value="1"/>
</dbReference>
<name>A0A841T7E2_9BACL</name>
<feature type="domain" description="ISXO2-like transposase" evidence="2">
    <location>
        <begin position="210"/>
        <end position="259"/>
    </location>
</feature>
<dbReference type="InterPro" id="IPR024445">
    <property type="entry name" value="Tnp_ISXO2-like"/>
</dbReference>
<evidence type="ECO:0000259" key="1">
    <source>
        <dbReference type="Pfam" id="PF12760"/>
    </source>
</evidence>
<protein>
    <submittedName>
        <fullName evidence="3">IS1595 family transposase</fullName>
    </submittedName>
</protein>
<keyword evidence="4" id="KW-1185">Reference proteome</keyword>